<feature type="region of interest" description="Disordered" evidence="1">
    <location>
        <begin position="23"/>
        <end position="66"/>
    </location>
</feature>
<gene>
    <name evidence="2" type="ORF">Aph01nite_64940</name>
</gene>
<comment type="caution">
    <text evidence="2">The sequence shown here is derived from an EMBL/GenBank/DDBJ whole genome shotgun (WGS) entry which is preliminary data.</text>
</comment>
<evidence type="ECO:0000313" key="3">
    <source>
        <dbReference type="Proteomes" id="UP000640052"/>
    </source>
</evidence>
<proteinExistence type="predicted"/>
<name>A0A919QFG7_9ACTN</name>
<dbReference type="Proteomes" id="UP000640052">
    <property type="component" value="Unassembled WGS sequence"/>
</dbReference>
<organism evidence="2 3">
    <name type="scientific">Acrocarpospora phusangensis</name>
    <dbReference type="NCBI Taxonomy" id="1070424"/>
    <lineage>
        <taxon>Bacteria</taxon>
        <taxon>Bacillati</taxon>
        <taxon>Actinomycetota</taxon>
        <taxon>Actinomycetes</taxon>
        <taxon>Streptosporangiales</taxon>
        <taxon>Streptosporangiaceae</taxon>
        <taxon>Acrocarpospora</taxon>
    </lineage>
</organism>
<reference evidence="2" key="1">
    <citation type="submission" date="2021-01" db="EMBL/GenBank/DDBJ databases">
        <title>Whole genome shotgun sequence of Acrocarpospora phusangensis NBRC 108782.</title>
        <authorList>
            <person name="Komaki H."/>
            <person name="Tamura T."/>
        </authorList>
    </citation>
    <scope>NUCLEOTIDE SEQUENCE</scope>
    <source>
        <strain evidence="2">NBRC 108782</strain>
    </source>
</reference>
<evidence type="ECO:0000313" key="2">
    <source>
        <dbReference type="EMBL" id="GIH28184.1"/>
    </source>
</evidence>
<keyword evidence="3" id="KW-1185">Reference proteome</keyword>
<dbReference type="AlphaFoldDB" id="A0A919QFG7"/>
<protein>
    <submittedName>
        <fullName evidence="2">Uncharacterized protein</fullName>
    </submittedName>
</protein>
<dbReference type="EMBL" id="BOOA01000074">
    <property type="protein sequence ID" value="GIH28184.1"/>
    <property type="molecule type" value="Genomic_DNA"/>
</dbReference>
<sequence>MAETAPAVANEPVMECTSSVMPMPSMEMGIRPTNPATTNDLAPGMLNSPRYGPTMTEPLSRALGTM</sequence>
<accession>A0A919QFG7</accession>
<evidence type="ECO:0000256" key="1">
    <source>
        <dbReference type="SAM" id="MobiDB-lite"/>
    </source>
</evidence>